<name>A0A164QIN3_9AGAM</name>
<sequence>MKTYLLHLAPSSTMVSLVLACFPFNQGLLSKYMMMVDSRVWVFLALRNLVEREDRFMTFVECFDTGRKMIDEWSGGGEFEEILGNDEALDDYCLNIQIGQCGANGKRVDGQPSPFDVQERRGLGYNDDARCNIQQQDDGDYRIGEMRRITMRKHGDKGDVLQELVVFWAFVREGCVERKQDELLEVKMPTISACDVRKRTGGYRGTLTTKYMRVSAAIRLFAISNLTKAIPLAKNMSYEYQTERRLGTHSEDYIFWLGLSLIPRAIHDADMLSKRSDSRDRQRYGSLESDDMDTEVRMCRVVEELDVVGLEGRVFGAIGQTEVLVGEGTVGSGKE</sequence>
<reference evidence="1 2" key="1">
    <citation type="journal article" date="2016" name="Mol. Biol. Evol.">
        <title>Comparative Genomics of Early-Diverging Mushroom-Forming Fungi Provides Insights into the Origins of Lignocellulose Decay Capabilities.</title>
        <authorList>
            <person name="Nagy L.G."/>
            <person name="Riley R."/>
            <person name="Tritt A."/>
            <person name="Adam C."/>
            <person name="Daum C."/>
            <person name="Floudas D."/>
            <person name="Sun H."/>
            <person name="Yadav J.S."/>
            <person name="Pangilinan J."/>
            <person name="Larsson K.H."/>
            <person name="Matsuura K."/>
            <person name="Barry K."/>
            <person name="Labutti K."/>
            <person name="Kuo R."/>
            <person name="Ohm R.A."/>
            <person name="Bhattacharya S.S."/>
            <person name="Shirouzu T."/>
            <person name="Yoshinaga Y."/>
            <person name="Martin F.M."/>
            <person name="Grigoriev I.V."/>
            <person name="Hibbett D.S."/>
        </authorList>
    </citation>
    <scope>NUCLEOTIDE SEQUENCE [LARGE SCALE GENOMIC DNA]</scope>
    <source>
        <strain evidence="1 2">HHB9708</strain>
    </source>
</reference>
<evidence type="ECO:0000313" key="1">
    <source>
        <dbReference type="EMBL" id="KZS89697.1"/>
    </source>
</evidence>
<dbReference type="AlphaFoldDB" id="A0A164QIN3"/>
<accession>A0A164QIN3</accession>
<proteinExistence type="predicted"/>
<gene>
    <name evidence="1" type="ORF">SISNIDRAFT_469202</name>
</gene>
<keyword evidence="2" id="KW-1185">Reference proteome</keyword>
<organism evidence="1 2">
    <name type="scientific">Sistotremastrum niveocremeum HHB9708</name>
    <dbReference type="NCBI Taxonomy" id="1314777"/>
    <lineage>
        <taxon>Eukaryota</taxon>
        <taxon>Fungi</taxon>
        <taxon>Dikarya</taxon>
        <taxon>Basidiomycota</taxon>
        <taxon>Agaricomycotina</taxon>
        <taxon>Agaricomycetes</taxon>
        <taxon>Sistotremastrales</taxon>
        <taxon>Sistotremastraceae</taxon>
        <taxon>Sertulicium</taxon>
        <taxon>Sertulicium niveocremeum</taxon>
    </lineage>
</organism>
<protein>
    <submittedName>
        <fullName evidence="1">Uncharacterized protein</fullName>
    </submittedName>
</protein>
<dbReference type="Proteomes" id="UP000076722">
    <property type="component" value="Unassembled WGS sequence"/>
</dbReference>
<dbReference type="EMBL" id="KV419426">
    <property type="protein sequence ID" value="KZS89697.1"/>
    <property type="molecule type" value="Genomic_DNA"/>
</dbReference>
<dbReference type="PROSITE" id="PS51257">
    <property type="entry name" value="PROKAR_LIPOPROTEIN"/>
    <property type="match status" value="1"/>
</dbReference>
<evidence type="ECO:0000313" key="2">
    <source>
        <dbReference type="Proteomes" id="UP000076722"/>
    </source>
</evidence>